<dbReference type="SUPFAM" id="SSF50978">
    <property type="entry name" value="WD40 repeat-like"/>
    <property type="match status" value="1"/>
</dbReference>
<evidence type="ECO:0000313" key="20">
    <source>
        <dbReference type="Proteomes" id="UP000504632"/>
    </source>
</evidence>
<evidence type="ECO:0000256" key="11">
    <source>
        <dbReference type="ARBA" id="ARBA00023054"/>
    </source>
</evidence>
<dbReference type="GO" id="GO:0019894">
    <property type="term" value="F:kinesin binding"/>
    <property type="evidence" value="ECO:0007669"/>
    <property type="project" value="TreeGrafter"/>
</dbReference>
<evidence type="ECO:0000256" key="8">
    <source>
        <dbReference type="ARBA" id="ARBA00022490"/>
    </source>
</evidence>
<dbReference type="PANTHER" id="PTHR13886:SF3">
    <property type="entry name" value="C-JUN-AMINO-TERMINAL KINASE-INTERACTING PROTEIN 3"/>
    <property type="match status" value="1"/>
</dbReference>
<dbReference type="Gene3D" id="1.20.58.1770">
    <property type="match status" value="1"/>
</dbReference>
<dbReference type="RefSeq" id="XP_030649163.1">
    <property type="nucleotide sequence ID" value="XM_030793303.1"/>
</dbReference>
<dbReference type="GO" id="GO:0016192">
    <property type="term" value="P:vesicle-mediated transport"/>
    <property type="evidence" value="ECO:0007669"/>
    <property type="project" value="TreeGrafter"/>
</dbReference>
<feature type="region of interest" description="Disordered" evidence="17">
    <location>
        <begin position="179"/>
        <end position="211"/>
    </location>
</feature>
<keyword evidence="12" id="KW-0966">Cell projection</keyword>
<keyword evidence="9" id="KW-0597">Phosphoprotein</keyword>
<keyword evidence="20" id="KW-1185">Reference proteome</keyword>
<dbReference type="GO" id="GO:0031410">
    <property type="term" value="C:cytoplasmic vesicle"/>
    <property type="evidence" value="ECO:0007669"/>
    <property type="project" value="UniProtKB-SubCell"/>
</dbReference>
<feature type="region of interest" description="Disordered" evidence="17">
    <location>
        <begin position="656"/>
        <end position="676"/>
    </location>
</feature>
<evidence type="ECO:0000256" key="2">
    <source>
        <dbReference type="ARBA" id="ARBA00004489"/>
    </source>
</evidence>
<evidence type="ECO:0000313" key="21">
    <source>
        <dbReference type="RefSeq" id="XP_030649163.1"/>
    </source>
</evidence>
<evidence type="ECO:0000256" key="5">
    <source>
        <dbReference type="ARBA" id="ARBA00004556"/>
    </source>
</evidence>
<feature type="region of interest" description="Disordered" evidence="17">
    <location>
        <begin position="1276"/>
        <end position="1302"/>
    </location>
</feature>
<dbReference type="Pfam" id="PF09744">
    <property type="entry name" value="RH1"/>
    <property type="match status" value="1"/>
</dbReference>
<dbReference type="GO" id="GO:0008432">
    <property type="term" value="F:JUN kinase binding"/>
    <property type="evidence" value="ECO:0007669"/>
    <property type="project" value="TreeGrafter"/>
</dbReference>
<feature type="region of interest" description="Disordered" evidence="17">
    <location>
        <begin position="251"/>
        <end position="317"/>
    </location>
</feature>
<feature type="coiled-coil region" evidence="16">
    <location>
        <begin position="62"/>
        <end position="163"/>
    </location>
</feature>
<evidence type="ECO:0000256" key="12">
    <source>
        <dbReference type="ARBA" id="ARBA00023273"/>
    </source>
</evidence>
<dbReference type="InterPro" id="IPR032486">
    <property type="entry name" value="JIP_LZII"/>
</dbReference>
<dbReference type="InterPro" id="IPR036322">
    <property type="entry name" value="WD40_repeat_dom_sf"/>
</dbReference>
<dbReference type="GO" id="GO:0030426">
    <property type="term" value="C:growth cone"/>
    <property type="evidence" value="ECO:0007669"/>
    <property type="project" value="UniProtKB-SubCell"/>
</dbReference>
<dbReference type="InterPro" id="IPR039911">
    <property type="entry name" value="JIP3/JIP4"/>
</dbReference>
<dbReference type="GO" id="GO:0005078">
    <property type="term" value="F:MAP-kinase scaffold activity"/>
    <property type="evidence" value="ECO:0007669"/>
    <property type="project" value="InterPro"/>
</dbReference>
<feature type="compositionally biased region" description="Acidic residues" evidence="17">
    <location>
        <begin position="889"/>
        <end position="902"/>
    </location>
</feature>
<evidence type="ECO:0000256" key="9">
    <source>
        <dbReference type="ARBA" id="ARBA00022553"/>
    </source>
</evidence>
<feature type="region of interest" description="Disordered" evidence="17">
    <location>
        <begin position="487"/>
        <end position="513"/>
    </location>
</feature>
<dbReference type="Pfam" id="PF19056">
    <property type="entry name" value="WD40_2"/>
    <property type="match status" value="1"/>
</dbReference>
<dbReference type="InterPro" id="IPR034743">
    <property type="entry name" value="RH1"/>
</dbReference>
<evidence type="ECO:0000256" key="1">
    <source>
        <dbReference type="ARBA" id="ARBA00004279"/>
    </source>
</evidence>
<accession>A0A6J2WY02</accession>
<dbReference type="GO" id="GO:0016301">
    <property type="term" value="F:kinase activity"/>
    <property type="evidence" value="ECO:0007669"/>
    <property type="project" value="UniProtKB-KW"/>
</dbReference>
<evidence type="ECO:0000259" key="18">
    <source>
        <dbReference type="PROSITE" id="PS51776"/>
    </source>
</evidence>
<evidence type="ECO:0000256" key="16">
    <source>
        <dbReference type="SAM" id="Coils"/>
    </source>
</evidence>
<evidence type="ECO:0000256" key="6">
    <source>
        <dbReference type="ARBA" id="ARBA00004624"/>
    </source>
</evidence>
<reference evidence="21" key="1">
    <citation type="submission" date="2025-08" db="UniProtKB">
        <authorList>
            <consortium name="RefSeq"/>
        </authorList>
    </citation>
    <scope>IDENTIFICATION</scope>
</reference>
<feature type="domain" description="RH1" evidence="18">
    <location>
        <begin position="8"/>
        <end position="96"/>
    </location>
</feature>
<protein>
    <recommendedName>
        <fullName evidence="14">C-Jun-amino-terminal kinase-interacting protein 3</fullName>
    </recommendedName>
    <alternativeName>
        <fullName evidence="15">JNK MAP kinase scaffold protein 3</fullName>
    </alternativeName>
</protein>
<dbReference type="Gene3D" id="1.20.5.1000">
    <property type="entry name" value="arf6 gtpase in complex with a specific effector, jip4"/>
    <property type="match status" value="1"/>
</dbReference>
<evidence type="ECO:0000256" key="3">
    <source>
        <dbReference type="ARBA" id="ARBA00004541"/>
    </source>
</evidence>
<name>A0A6J2WY02_CHACN</name>
<dbReference type="PANTHER" id="PTHR13886">
    <property type="entry name" value="JNK/SAPK-ASSOCIATED PROTEIN"/>
    <property type="match status" value="1"/>
</dbReference>
<feature type="compositionally biased region" description="Polar residues" evidence="17">
    <location>
        <begin position="180"/>
        <end position="190"/>
    </location>
</feature>
<keyword evidence="13" id="KW-0968">Cytoplasmic vesicle</keyword>
<keyword evidence="21" id="KW-0808">Transferase</keyword>
<sequence>MMELPLDEVVYQDDYGSVSVMSERVSGLANSIYREFERLIRSYDEEVVKELMPLVVNVLENLDSVLTENQEHEVELELLKEDNEQLITQYEREKALRKQAEEKFIEFEDVLEAEKKELQSHVDTLELQVKQLELKTKNYADQISRLEERESDMKREYNALHQRHTEMIQTYVEHIERSKMQQAGNQSDTGTGCGRTKSERPPSLSLFPTGDGMVRGGPGGARMSSSDAWHASDVGRPAYASGYQVIQPELTSSESDSIAATPSSTGSKSNTPTSSVPSATVTPLNEVMAPSGEYDMYRGRGRGRKNGKRNSRNMEVQVSQETRNVSIGMGSSDEWSEFQEIIDSTPELDMCMDPRIYGGGNSPSQGIVNEAFGINTDSLYHEIKDAKSDIIGDVDAGAELLGEFSVRDDFFGMGKEVENLLTENKQLLETKNALNIVKNDLIAKVDELSGEQEVLREELEAVKQSKSKVDSRVKELEEELKRLRAEALGASQDSKDDGGEDYSSPLQDDVAMTQRRRFTRVEMARVLMERNQYKERLMELQEAVRWTEMIRASRENPQIQEKKKSTIWQFFARLFSSSTSPPPVKRPYTSVNIHYKSPSPAGFNQKRSHTMCQISTSNRTLEFFPDDDSALSARREQRREQYRQVREHMRRDDGLMQACGWSVPPRHKQANEKEDNRVKNVPVPVYCRPLVEKDPNRKLWCAAGVDLTGWRTTNQDGASMKPPPSGSDPLTAEEEAGENKSEHSSPEKKKPKELHESDSMSSRVWILTSTHAGSKVVIIDANQPGSLVDQFNVCNAHVLCISSVPAASESDYPAGEIFLEQQGEGGSSEDTGGVEGMLAGITLVGCATNCSVVRSNCSSRTDTPVLDKGQGELGRICIHRLAVSQSAEEATEATEVSEEAGPTEEGQSSAPPGPFTEHVFTDNTSSEGGAPKEEVTSAPPDPEEGGEDRAGTSAAPTMWLGAQNGWLYVHSAVVNWKKCLHSIKLKDSVLSLVHVKGRVLVALADGTLAIFHRAEDGQWDLSNYHLMDLGRPHHSIRCMAVVHDKVWCGYKNKVHVIQPKSMQIEKSFDAHPRRESQVRQLAWIGDGVWVSIRLDSTLRLYHALTHQHLQDVDIEPYVSKMLGTGKLGFSFVRITALLIGGNRLWVGTGNGVIISIPLTETVVLHRGQLLGLRANKVSPTSSGGIIHVYADDSSEKNNGSFIPYCSMAQAQLCFHGHRDAVKFFVSVPGNVLATLNGSVLDSPSESQGSSAPAETEAQSVQNVLVLSGGEGYIDFRIGDGEDDEAEEGEEGAPQMKPALSKAERSHIIVWQVSYVPE</sequence>
<dbReference type="CTD" id="23162"/>
<organism evidence="20 21">
    <name type="scientific">Chanos chanos</name>
    <name type="common">Milkfish</name>
    <name type="synonym">Mugil chanos</name>
    <dbReference type="NCBI Taxonomy" id="29144"/>
    <lineage>
        <taxon>Eukaryota</taxon>
        <taxon>Metazoa</taxon>
        <taxon>Chordata</taxon>
        <taxon>Craniata</taxon>
        <taxon>Vertebrata</taxon>
        <taxon>Euteleostomi</taxon>
        <taxon>Actinopterygii</taxon>
        <taxon>Neopterygii</taxon>
        <taxon>Teleostei</taxon>
        <taxon>Ostariophysi</taxon>
        <taxon>Gonorynchiformes</taxon>
        <taxon>Chanidae</taxon>
        <taxon>Chanos</taxon>
    </lineage>
</organism>
<comment type="subcellular location">
    <subcellularLocation>
        <location evidence="2">Cell projection</location>
        <location evidence="2">Axon</location>
    </subcellularLocation>
    <subcellularLocation>
        <location evidence="1">Cell projection</location>
        <location evidence="1">Dendrite</location>
    </subcellularLocation>
    <subcellularLocation>
        <location evidence="6">Cell projection</location>
        <location evidence="6">Growth cone</location>
    </subcellularLocation>
    <subcellularLocation>
        <location evidence="5">Cytoplasm</location>
        <location evidence="5">Perinuclear region</location>
    </subcellularLocation>
    <subcellularLocation>
        <location evidence="3">Cytoplasmic vesicle</location>
    </subcellularLocation>
    <subcellularLocation>
        <location evidence="4">Golgi apparatus</location>
    </subcellularLocation>
</comment>
<evidence type="ECO:0000256" key="7">
    <source>
        <dbReference type="ARBA" id="ARBA00009866"/>
    </source>
</evidence>
<keyword evidence="11 16" id="KW-0175">Coiled coil</keyword>
<dbReference type="InterPro" id="IPR034744">
    <property type="entry name" value="RH2"/>
</dbReference>
<dbReference type="PROSITE" id="PS51776">
    <property type="entry name" value="RH1"/>
    <property type="match status" value="1"/>
</dbReference>
<dbReference type="OrthoDB" id="10256043at2759"/>
<evidence type="ECO:0000256" key="4">
    <source>
        <dbReference type="ARBA" id="ARBA00004555"/>
    </source>
</evidence>
<dbReference type="GeneID" id="115829242"/>
<dbReference type="FunFam" id="1.20.58.1770:FF:000001">
    <property type="entry name" value="C-Jun-amino-terminal kinase-interacting protein 3 isoform X1"/>
    <property type="match status" value="1"/>
</dbReference>
<feature type="compositionally biased region" description="Basic residues" evidence="17">
    <location>
        <begin position="299"/>
        <end position="311"/>
    </location>
</feature>
<dbReference type="InParanoid" id="A0A6J2WY02"/>
<evidence type="ECO:0000256" key="17">
    <source>
        <dbReference type="SAM" id="MobiDB-lite"/>
    </source>
</evidence>
<dbReference type="GO" id="GO:0048471">
    <property type="term" value="C:perinuclear region of cytoplasm"/>
    <property type="evidence" value="ECO:0007669"/>
    <property type="project" value="UniProtKB-SubCell"/>
</dbReference>
<dbReference type="Pfam" id="PF16471">
    <property type="entry name" value="JIP_LZII"/>
    <property type="match status" value="1"/>
</dbReference>
<keyword evidence="10" id="KW-0333">Golgi apparatus</keyword>
<feature type="compositionally biased region" description="Basic and acidic residues" evidence="17">
    <location>
        <begin position="737"/>
        <end position="758"/>
    </location>
</feature>
<feature type="compositionally biased region" description="Acidic residues" evidence="17">
    <location>
        <begin position="1280"/>
        <end position="1290"/>
    </location>
</feature>
<dbReference type="InterPro" id="IPR015943">
    <property type="entry name" value="WD40/YVTN_repeat-like_dom_sf"/>
</dbReference>
<gene>
    <name evidence="21" type="primary">mapk8ip3</name>
</gene>
<comment type="similarity">
    <text evidence="7">Belongs to the JIP scaffold family.</text>
</comment>
<dbReference type="PROSITE" id="PS51777">
    <property type="entry name" value="RH2"/>
    <property type="match status" value="1"/>
</dbReference>
<dbReference type="GO" id="GO:0005794">
    <property type="term" value="C:Golgi apparatus"/>
    <property type="evidence" value="ECO:0007669"/>
    <property type="project" value="UniProtKB-SubCell"/>
</dbReference>
<evidence type="ECO:0000259" key="19">
    <source>
        <dbReference type="PROSITE" id="PS51777"/>
    </source>
</evidence>
<dbReference type="Gene3D" id="2.130.10.10">
    <property type="entry name" value="YVTN repeat-like/Quinoprotein amine dehydrogenase"/>
    <property type="match status" value="1"/>
</dbReference>
<keyword evidence="8" id="KW-0963">Cytoplasm</keyword>
<keyword evidence="21" id="KW-0418">Kinase</keyword>
<evidence type="ECO:0000256" key="10">
    <source>
        <dbReference type="ARBA" id="ARBA00023034"/>
    </source>
</evidence>
<dbReference type="GO" id="GO:0030425">
    <property type="term" value="C:dendrite"/>
    <property type="evidence" value="ECO:0007669"/>
    <property type="project" value="UniProtKB-SubCell"/>
</dbReference>
<evidence type="ECO:0000256" key="14">
    <source>
        <dbReference type="ARBA" id="ARBA00071163"/>
    </source>
</evidence>
<evidence type="ECO:0000256" key="15">
    <source>
        <dbReference type="ARBA" id="ARBA00076107"/>
    </source>
</evidence>
<feature type="compositionally biased region" description="Low complexity" evidence="17">
    <location>
        <begin position="269"/>
        <end position="283"/>
    </location>
</feature>
<dbReference type="GO" id="GO:0030159">
    <property type="term" value="F:signaling receptor complex adaptor activity"/>
    <property type="evidence" value="ECO:0007669"/>
    <property type="project" value="TreeGrafter"/>
</dbReference>
<feature type="compositionally biased region" description="Polar residues" evidence="17">
    <location>
        <begin position="251"/>
        <end position="268"/>
    </location>
</feature>
<feature type="region of interest" description="Disordered" evidence="17">
    <location>
        <begin position="712"/>
        <end position="760"/>
    </location>
</feature>
<evidence type="ECO:0000256" key="13">
    <source>
        <dbReference type="ARBA" id="ARBA00023329"/>
    </source>
</evidence>
<dbReference type="FunFam" id="2.130.10.10:FF:000334">
    <property type="entry name" value="C-Jun-amino-terminal kinase-interacting protein 3 isoform X6"/>
    <property type="match status" value="1"/>
</dbReference>
<dbReference type="Proteomes" id="UP000504632">
    <property type="component" value="Chromosome 16"/>
</dbReference>
<proteinExistence type="inferred from homology"/>
<dbReference type="FunFam" id="1.20.5.1000:FF:000001">
    <property type="entry name" value="C-Jun-amino-terminal kinase-interacting protein 3 isoform X2"/>
    <property type="match status" value="1"/>
</dbReference>
<feature type="region of interest" description="Disordered" evidence="17">
    <location>
        <begin position="887"/>
        <end position="953"/>
    </location>
</feature>
<feature type="domain" description="RH2" evidence="19">
    <location>
        <begin position="515"/>
        <end position="589"/>
    </location>
</feature>